<gene>
    <name evidence="2" type="ORF">AM571_PA00248</name>
</gene>
<feature type="compositionally biased region" description="Basic and acidic residues" evidence="1">
    <location>
        <begin position="15"/>
        <end position="33"/>
    </location>
</feature>
<feature type="compositionally biased region" description="Low complexity" evidence="1">
    <location>
        <begin position="205"/>
        <end position="214"/>
    </location>
</feature>
<feature type="compositionally biased region" description="Basic and acidic residues" evidence="1">
    <location>
        <begin position="340"/>
        <end position="350"/>
    </location>
</feature>
<organism evidence="2 3">
    <name type="scientific">Rhizobium etli 8C-3</name>
    <dbReference type="NCBI Taxonomy" id="538025"/>
    <lineage>
        <taxon>Bacteria</taxon>
        <taxon>Pseudomonadati</taxon>
        <taxon>Pseudomonadota</taxon>
        <taxon>Alphaproteobacteria</taxon>
        <taxon>Hyphomicrobiales</taxon>
        <taxon>Rhizobiaceae</taxon>
        <taxon>Rhizobium/Agrobacterium group</taxon>
        <taxon>Rhizobium</taxon>
    </lineage>
</organism>
<evidence type="ECO:0000256" key="1">
    <source>
        <dbReference type="SAM" id="MobiDB-lite"/>
    </source>
</evidence>
<reference evidence="2 3" key="1">
    <citation type="submission" date="2016-09" db="EMBL/GenBank/DDBJ databases">
        <title>The complete genome sequences of Rhizobium gallicum, symbiovars gallicum and phaseoli, symbionts associated to common bean (Phaseolus vulgaris).</title>
        <authorList>
            <person name="Bustos P."/>
            <person name="Santamaria R.I."/>
            <person name="Perez-Carrascal O.M."/>
            <person name="Juarez S."/>
            <person name="Lozano L."/>
            <person name="Martinez-Flores I."/>
            <person name="Martinez-Romero E."/>
            <person name="Cevallos M."/>
            <person name="Romero D."/>
            <person name="Davila G."/>
            <person name="Gonzalez V."/>
        </authorList>
    </citation>
    <scope>NUCLEOTIDE SEQUENCE [LARGE SCALE GENOMIC DNA]</scope>
    <source>
        <strain evidence="2 3">8C-3</strain>
        <plasmid evidence="3">Plasmid prsp8c3a</plasmid>
    </source>
</reference>
<evidence type="ECO:0000313" key="3">
    <source>
        <dbReference type="Proteomes" id="UP000185109"/>
    </source>
</evidence>
<geneLocation type="plasmid" evidence="3">
    <name>prsp8c3a</name>
</geneLocation>
<dbReference type="EMBL" id="CP017242">
    <property type="protein sequence ID" value="APO77132.1"/>
    <property type="molecule type" value="Genomic_DNA"/>
</dbReference>
<accession>A0A1L5PAL2</accession>
<feature type="compositionally biased region" description="Polar residues" evidence="1">
    <location>
        <begin position="194"/>
        <end position="204"/>
    </location>
</feature>
<dbReference type="Proteomes" id="UP000185109">
    <property type="component" value="Plasmid pRsp8C3a"/>
</dbReference>
<evidence type="ECO:0000313" key="2">
    <source>
        <dbReference type="EMBL" id="APO77132.1"/>
    </source>
</evidence>
<feature type="compositionally biased region" description="Polar residues" evidence="1">
    <location>
        <begin position="84"/>
        <end position="94"/>
    </location>
</feature>
<feature type="region of interest" description="Disordered" evidence="1">
    <location>
        <begin position="241"/>
        <end position="350"/>
    </location>
</feature>
<feature type="compositionally biased region" description="Low complexity" evidence="1">
    <location>
        <begin position="130"/>
        <end position="139"/>
    </location>
</feature>
<feature type="region of interest" description="Disordered" evidence="1">
    <location>
        <begin position="166"/>
        <end position="226"/>
    </location>
</feature>
<feature type="compositionally biased region" description="Polar residues" evidence="1">
    <location>
        <begin position="140"/>
        <end position="151"/>
    </location>
</feature>
<feature type="compositionally biased region" description="Basic and acidic residues" evidence="1">
    <location>
        <begin position="118"/>
        <end position="129"/>
    </location>
</feature>
<name>A0A1L5PAL2_RHIET</name>
<proteinExistence type="predicted"/>
<keyword evidence="2" id="KW-0614">Plasmid</keyword>
<dbReference type="AlphaFoldDB" id="A0A1L5PAL2"/>
<protein>
    <submittedName>
        <fullName evidence="2">Uncharacterized protein</fullName>
    </submittedName>
</protein>
<feature type="region of interest" description="Disordered" evidence="1">
    <location>
        <begin position="1"/>
        <end position="151"/>
    </location>
</feature>
<feature type="compositionally biased region" description="Polar residues" evidence="1">
    <location>
        <begin position="270"/>
        <end position="291"/>
    </location>
</feature>
<sequence length="350" mass="37937">MVAEEQNGLRRFFRKVKDVFNRKDKPETGRDRPLPPLPTAPRQRHPAAKEITPDQIGPPKGEISRTDFLRPIDGTPPPRLPTAAINSPPASLTYASDLPRPLHGGLDDPSRVSPIVESFREAHGSDRSSDFSQSASAQQPAGNETSRFSAWSTNSGLSDVATAHDDMFDGLDENPLKRRSSVAEHRDVSPRWGASSSTLSPVTDSLSGSTLGTSPSIDGLQTPDAVAGEGYFGEIPIYLDPASQEQAQADSRKIVRLRKPSREEIKLVTVSGSESAPQSPRSAASTGTQPLRQDVSRAPTPTDETANRGLDILLPRTYSPPSRSPRSRSDIEQDLVAAHTGDRDRTSRDR</sequence>